<dbReference type="Proteomes" id="UP000223913">
    <property type="component" value="Unassembled WGS sequence"/>
</dbReference>
<reference evidence="3 4" key="1">
    <citation type="submission" date="2017-10" db="EMBL/GenBank/DDBJ databases">
        <title>The draft genome sequence of Lewinella nigricans NBRC 102662.</title>
        <authorList>
            <person name="Wang K."/>
        </authorList>
    </citation>
    <scope>NUCLEOTIDE SEQUENCE [LARGE SCALE GENOMIC DNA]</scope>
    <source>
        <strain evidence="3 4">NBRC 102662</strain>
    </source>
</reference>
<keyword evidence="4" id="KW-1185">Reference proteome</keyword>
<evidence type="ECO:0000256" key="1">
    <source>
        <dbReference type="ARBA" id="ARBA00007847"/>
    </source>
</evidence>
<keyword evidence="2" id="KW-0413">Isomerase</keyword>
<protein>
    <submittedName>
        <fullName evidence="3">Aspartate racemase</fullName>
    </submittedName>
</protein>
<evidence type="ECO:0000256" key="2">
    <source>
        <dbReference type="ARBA" id="ARBA00023235"/>
    </source>
</evidence>
<organism evidence="3 4">
    <name type="scientific">Flavilitoribacter nigricans (strain ATCC 23147 / DSM 23189 / NBRC 102662 / NCIMB 1420 / SS-2)</name>
    <name type="common">Lewinella nigricans</name>
    <dbReference type="NCBI Taxonomy" id="1122177"/>
    <lineage>
        <taxon>Bacteria</taxon>
        <taxon>Pseudomonadati</taxon>
        <taxon>Bacteroidota</taxon>
        <taxon>Saprospiria</taxon>
        <taxon>Saprospirales</taxon>
        <taxon>Lewinellaceae</taxon>
        <taxon>Flavilitoribacter</taxon>
    </lineage>
</organism>
<dbReference type="Gene3D" id="3.40.50.1860">
    <property type="match status" value="2"/>
</dbReference>
<gene>
    <name evidence="3" type="ORF">CRP01_04055</name>
</gene>
<sequence length="227" mass="25660">MKTLGMIGGTSWHSTIEYYRYINQLVNEITGTPPANPPLLLYSLNVDLMRRGDWEEINEAYQKIALTLQNAGADALLICANTPHKVVPHIEPVLDIPFIHIADATGEAVRDLGLNRLGLLGTQPVMEEDFIRKRLQDKFQIRTQIPDGEIREEVHRTIAEELTRGIFEETTKAFYLKEMQKFKADGADGIILGCTELPMLIKPEDFDLPLLDTTYLHAKKAVDFILS</sequence>
<evidence type="ECO:0000313" key="4">
    <source>
        <dbReference type="Proteomes" id="UP000223913"/>
    </source>
</evidence>
<dbReference type="RefSeq" id="WP_099148726.1">
    <property type="nucleotide sequence ID" value="NZ_PDUD01000004.1"/>
</dbReference>
<dbReference type="PROSITE" id="PS00924">
    <property type="entry name" value="ASP_GLU_RACEMASE_2"/>
    <property type="match status" value="1"/>
</dbReference>
<dbReference type="InterPro" id="IPR033134">
    <property type="entry name" value="Asp/Glu_racemase_AS_2"/>
</dbReference>
<evidence type="ECO:0000313" key="3">
    <source>
        <dbReference type="EMBL" id="PHN07937.1"/>
    </source>
</evidence>
<dbReference type="Pfam" id="PF01177">
    <property type="entry name" value="Asp_Glu_race"/>
    <property type="match status" value="1"/>
</dbReference>
<accession>A0A2D0NHI2</accession>
<dbReference type="SUPFAM" id="SSF53681">
    <property type="entry name" value="Aspartate/glutamate racemase"/>
    <property type="match status" value="2"/>
</dbReference>
<dbReference type="PANTHER" id="PTHR21198">
    <property type="entry name" value="GLUTAMATE RACEMASE"/>
    <property type="match status" value="1"/>
</dbReference>
<comment type="similarity">
    <text evidence="1">Belongs to the aspartate/glutamate racemases family.</text>
</comment>
<dbReference type="AlphaFoldDB" id="A0A2D0NHI2"/>
<dbReference type="InterPro" id="IPR015942">
    <property type="entry name" value="Asp/Glu/hydantoin_racemase"/>
</dbReference>
<name>A0A2D0NHI2_FLAN2</name>
<dbReference type="InterPro" id="IPR001920">
    <property type="entry name" value="Asp/Glu_race"/>
</dbReference>
<dbReference type="GO" id="GO:0047661">
    <property type="term" value="F:amino-acid racemase activity"/>
    <property type="evidence" value="ECO:0007669"/>
    <property type="project" value="InterPro"/>
</dbReference>
<comment type="caution">
    <text evidence="3">The sequence shown here is derived from an EMBL/GenBank/DDBJ whole genome shotgun (WGS) entry which is preliminary data.</text>
</comment>
<dbReference type="PANTHER" id="PTHR21198:SF7">
    <property type="entry name" value="ASPARTATE-GLUTAMATE RACEMASE FAMILY"/>
    <property type="match status" value="1"/>
</dbReference>
<dbReference type="EMBL" id="PDUD01000004">
    <property type="protein sequence ID" value="PHN07937.1"/>
    <property type="molecule type" value="Genomic_DNA"/>
</dbReference>
<dbReference type="NCBIfam" id="TIGR00035">
    <property type="entry name" value="asp_race"/>
    <property type="match status" value="1"/>
</dbReference>
<dbReference type="OrthoDB" id="9803739at2"/>
<dbReference type="InterPro" id="IPR004380">
    <property type="entry name" value="Asp_race"/>
</dbReference>
<proteinExistence type="inferred from homology"/>